<dbReference type="InterPro" id="IPR019734">
    <property type="entry name" value="TPR_rpt"/>
</dbReference>
<name>A0AAX6EPF0_IRIPA</name>
<reference evidence="5" key="1">
    <citation type="journal article" date="2023" name="GigaByte">
        <title>Genome assembly of the bearded iris, Iris pallida Lam.</title>
        <authorList>
            <person name="Bruccoleri R.E."/>
            <person name="Oakeley E.J."/>
            <person name="Faust A.M.E."/>
            <person name="Altorfer M."/>
            <person name="Dessus-Babus S."/>
            <person name="Burckhardt D."/>
            <person name="Oertli M."/>
            <person name="Naumann U."/>
            <person name="Petersen F."/>
            <person name="Wong J."/>
        </authorList>
    </citation>
    <scope>NUCLEOTIDE SEQUENCE</scope>
    <source>
        <strain evidence="5">GSM-AAB239-AS_SAM_17_03QT</strain>
    </source>
</reference>
<keyword evidence="6" id="KW-1185">Reference proteome</keyword>
<feature type="repeat" description="TPR" evidence="3">
    <location>
        <begin position="130"/>
        <end position="163"/>
    </location>
</feature>
<dbReference type="Gene3D" id="1.25.40.10">
    <property type="entry name" value="Tetratricopeptide repeat domain"/>
    <property type="match status" value="1"/>
</dbReference>
<protein>
    <submittedName>
        <fullName evidence="5">Tetratricopeptide repeat protein 33</fullName>
    </submittedName>
</protein>
<dbReference type="InterPro" id="IPR013105">
    <property type="entry name" value="TPR_2"/>
</dbReference>
<keyword evidence="1" id="KW-0677">Repeat</keyword>
<evidence type="ECO:0000256" key="4">
    <source>
        <dbReference type="SAM" id="MobiDB-lite"/>
    </source>
</evidence>
<proteinExistence type="predicted"/>
<dbReference type="InterPro" id="IPR011990">
    <property type="entry name" value="TPR-like_helical_dom_sf"/>
</dbReference>
<dbReference type="SUPFAM" id="SSF48452">
    <property type="entry name" value="TPR-like"/>
    <property type="match status" value="1"/>
</dbReference>
<feature type="region of interest" description="Disordered" evidence="4">
    <location>
        <begin position="1"/>
        <end position="59"/>
    </location>
</feature>
<reference evidence="5" key="2">
    <citation type="submission" date="2023-04" db="EMBL/GenBank/DDBJ databases">
        <authorList>
            <person name="Bruccoleri R.E."/>
            <person name="Oakeley E.J."/>
            <person name="Faust A.-M."/>
            <person name="Dessus-Babus S."/>
            <person name="Altorfer M."/>
            <person name="Burckhardt D."/>
            <person name="Oertli M."/>
            <person name="Naumann U."/>
            <person name="Petersen F."/>
            <person name="Wong J."/>
        </authorList>
    </citation>
    <scope>NUCLEOTIDE SEQUENCE</scope>
    <source>
        <strain evidence="5">GSM-AAB239-AS_SAM_17_03QT</strain>
        <tissue evidence="5">Leaf</tissue>
    </source>
</reference>
<evidence type="ECO:0000256" key="2">
    <source>
        <dbReference type="ARBA" id="ARBA00022803"/>
    </source>
</evidence>
<dbReference type="Pfam" id="PF07719">
    <property type="entry name" value="TPR_2"/>
    <property type="match status" value="1"/>
</dbReference>
<organism evidence="5 6">
    <name type="scientific">Iris pallida</name>
    <name type="common">Sweet iris</name>
    <dbReference type="NCBI Taxonomy" id="29817"/>
    <lineage>
        <taxon>Eukaryota</taxon>
        <taxon>Viridiplantae</taxon>
        <taxon>Streptophyta</taxon>
        <taxon>Embryophyta</taxon>
        <taxon>Tracheophyta</taxon>
        <taxon>Spermatophyta</taxon>
        <taxon>Magnoliopsida</taxon>
        <taxon>Liliopsida</taxon>
        <taxon>Asparagales</taxon>
        <taxon>Iridaceae</taxon>
        <taxon>Iridoideae</taxon>
        <taxon>Irideae</taxon>
        <taxon>Iris</taxon>
    </lineage>
</organism>
<dbReference type="InterPro" id="IPR052658">
    <property type="entry name" value="TPR-containing"/>
</dbReference>
<evidence type="ECO:0000313" key="5">
    <source>
        <dbReference type="EMBL" id="KAJ6805828.1"/>
    </source>
</evidence>
<dbReference type="PROSITE" id="PS50293">
    <property type="entry name" value="TPR_REGION"/>
    <property type="match status" value="1"/>
</dbReference>
<dbReference type="SMART" id="SM00028">
    <property type="entry name" value="TPR"/>
    <property type="match status" value="3"/>
</dbReference>
<dbReference type="Proteomes" id="UP001140949">
    <property type="component" value="Unassembled WGS sequence"/>
</dbReference>
<dbReference type="AlphaFoldDB" id="A0AAX6EPF0"/>
<dbReference type="PROSITE" id="PS50005">
    <property type="entry name" value="TPR"/>
    <property type="match status" value="1"/>
</dbReference>
<dbReference type="EMBL" id="JANAVB010035219">
    <property type="protein sequence ID" value="KAJ6805828.1"/>
    <property type="molecule type" value="Genomic_DNA"/>
</dbReference>
<feature type="compositionally biased region" description="Basic and acidic residues" evidence="4">
    <location>
        <begin position="27"/>
        <end position="41"/>
    </location>
</feature>
<sequence>MKIVWKRKKNATDETSPNPNPNLPFFERVKEEELIGEDEKNGVGGEDPPPDSGDHDQEKKLAETLESEGVRLAEGGLYNEALRKWEAAIMLTPEKAKLHEQKAQVLLEIGDAWSSLKAAARATELDPLWAEAWITLGRAQLNYGEPNIAMESFDKALAIKPNHEEALIDRETASHLVKRRKQSHSTINSRYEIRDKW</sequence>
<evidence type="ECO:0000313" key="6">
    <source>
        <dbReference type="Proteomes" id="UP001140949"/>
    </source>
</evidence>
<dbReference type="PANTHER" id="PTHR15544">
    <property type="entry name" value="OSMOSIS RESPONSIVE FACTOR"/>
    <property type="match status" value="1"/>
</dbReference>
<dbReference type="PANTHER" id="PTHR15544:SF0">
    <property type="entry name" value="TETRATRICOPEPTIDE REPEAT PROTEIN 33"/>
    <property type="match status" value="1"/>
</dbReference>
<evidence type="ECO:0000256" key="1">
    <source>
        <dbReference type="ARBA" id="ARBA00022737"/>
    </source>
</evidence>
<gene>
    <name evidence="5" type="ORF">M6B38_178070</name>
</gene>
<comment type="caution">
    <text evidence="5">The sequence shown here is derived from an EMBL/GenBank/DDBJ whole genome shotgun (WGS) entry which is preliminary data.</text>
</comment>
<evidence type="ECO:0000256" key="3">
    <source>
        <dbReference type="PROSITE-ProRule" id="PRU00339"/>
    </source>
</evidence>
<accession>A0AAX6EPF0</accession>
<keyword evidence="2 3" id="KW-0802">TPR repeat</keyword>